<reference evidence="2 3" key="1">
    <citation type="submission" date="2019-02" db="EMBL/GenBank/DDBJ databases">
        <title>High diversity of culturable Acinetobacter species in natural soil and water ecosystems.</title>
        <authorList>
            <person name="Radolfova-Krizova L."/>
            <person name="Nemec A."/>
        </authorList>
    </citation>
    <scope>NUCLEOTIDE SEQUENCE [LARGE SCALE GENOMIC DNA]</scope>
    <source>
        <strain evidence="2 3">ANC 4281</strain>
    </source>
</reference>
<dbReference type="OrthoDB" id="6705721at2"/>
<protein>
    <recommendedName>
        <fullName evidence="4">Lipoprotein</fullName>
    </recommendedName>
</protein>
<organism evidence="2 3">
    <name type="scientific">Acinetobacter terrae</name>
    <dbReference type="NCBI Taxonomy" id="2731247"/>
    <lineage>
        <taxon>Bacteria</taxon>
        <taxon>Pseudomonadati</taxon>
        <taxon>Pseudomonadota</taxon>
        <taxon>Gammaproteobacteria</taxon>
        <taxon>Moraxellales</taxon>
        <taxon>Moraxellaceae</taxon>
        <taxon>Acinetobacter</taxon>
        <taxon>Acinetobacter Taxon 24</taxon>
    </lineage>
</organism>
<evidence type="ECO:0008006" key="4">
    <source>
        <dbReference type="Google" id="ProtNLM"/>
    </source>
</evidence>
<keyword evidence="1" id="KW-0732">Signal</keyword>
<evidence type="ECO:0000313" key="2">
    <source>
        <dbReference type="EMBL" id="TCB59382.1"/>
    </source>
</evidence>
<proteinExistence type="predicted"/>
<dbReference type="EMBL" id="SJOA01000008">
    <property type="protein sequence ID" value="TCB59382.1"/>
    <property type="molecule type" value="Genomic_DNA"/>
</dbReference>
<evidence type="ECO:0000256" key="1">
    <source>
        <dbReference type="SAM" id="SignalP"/>
    </source>
</evidence>
<feature type="signal peptide" evidence="1">
    <location>
        <begin position="1"/>
        <end position="20"/>
    </location>
</feature>
<comment type="caution">
    <text evidence="2">The sequence shown here is derived from an EMBL/GenBank/DDBJ whole genome shotgun (WGS) entry which is preliminary data.</text>
</comment>
<sequence length="389" mass="42611">MGFIKSSLALALASLLVACGGGGSDGYYNNDSKSNTSPSAPDNTTSPTDVQTIFNSLKVEAASLFGQSNPEQKGYIDHALDTYAQSVLKITKDIRKLDFKSFNTTNRLDRCFPESKTDFRACYVFKGKEINNLLGSDYDSWDFIIDKGIDSTGIAYDDLANIRLKSDDIIPNLESYYGETYLLVFENENPLKNLQDITIAGAFSHPFQQAQGLQKRFILINEATSDFKITVTKSGQTTGTVMGALSIYKVPATSDNSEYYVTEAGSGFNTLINDNTNVAFAEPLNFRIDSKLGVTPSTYKILNGIETLNLPSVSISGTRIQHTTPSLNDKEYTGSIFLEGPNIFNFEQSAINSVLNFKHIINEITYEGTSTNTSSGIVTTFTSPSSIKY</sequence>
<dbReference type="RefSeq" id="WP_131271210.1">
    <property type="nucleotide sequence ID" value="NZ_SJOA01000008.1"/>
</dbReference>
<feature type="chain" id="PRO_5020724151" description="Lipoprotein" evidence="1">
    <location>
        <begin position="21"/>
        <end position="389"/>
    </location>
</feature>
<dbReference type="AlphaFoldDB" id="A0A4R0EMZ6"/>
<name>A0A4R0EMZ6_9GAMM</name>
<gene>
    <name evidence="2" type="ORF">E0H85_08490</name>
</gene>
<evidence type="ECO:0000313" key="3">
    <source>
        <dbReference type="Proteomes" id="UP000291380"/>
    </source>
</evidence>
<dbReference type="PROSITE" id="PS51257">
    <property type="entry name" value="PROKAR_LIPOPROTEIN"/>
    <property type="match status" value="1"/>
</dbReference>
<accession>A0A4R0EMZ6</accession>
<dbReference type="Proteomes" id="UP000291380">
    <property type="component" value="Unassembled WGS sequence"/>
</dbReference>